<keyword evidence="3" id="KW-1185">Reference proteome</keyword>
<comment type="caution">
    <text evidence="2">The sequence shown here is derived from an EMBL/GenBank/DDBJ whole genome shotgun (WGS) entry which is preliminary data.</text>
</comment>
<dbReference type="OrthoDB" id="2603210at2"/>
<feature type="chain" id="PRO_5002006514" description="DUF3221 domain-containing protein" evidence="1">
    <location>
        <begin position="25"/>
        <end position="168"/>
    </location>
</feature>
<evidence type="ECO:0000313" key="3">
    <source>
        <dbReference type="Proteomes" id="UP000030153"/>
    </source>
</evidence>
<dbReference type="AlphaFoldDB" id="A0A0A2V071"/>
<gene>
    <name evidence="2" type="ORF">N780_01915</name>
</gene>
<dbReference type="Pfam" id="PF11518">
    <property type="entry name" value="DUF3221"/>
    <property type="match status" value="1"/>
</dbReference>
<evidence type="ECO:0000256" key="1">
    <source>
        <dbReference type="SAM" id="SignalP"/>
    </source>
</evidence>
<evidence type="ECO:0008006" key="4">
    <source>
        <dbReference type="Google" id="ProtNLM"/>
    </source>
</evidence>
<reference evidence="2 3" key="1">
    <citation type="submission" date="2013-08" db="EMBL/GenBank/DDBJ databases">
        <title>Genome of Pontibacillus chungwhensis.</title>
        <authorList>
            <person name="Wang Q."/>
            <person name="Wang G."/>
        </authorList>
    </citation>
    <scope>NUCLEOTIDE SEQUENCE [LARGE SCALE GENOMIC DNA]</scope>
    <source>
        <strain evidence="2 3">BH030062</strain>
    </source>
</reference>
<organism evidence="2 3">
    <name type="scientific">Pontibacillus chungwhensis BH030062</name>
    <dbReference type="NCBI Taxonomy" id="1385513"/>
    <lineage>
        <taxon>Bacteria</taxon>
        <taxon>Bacillati</taxon>
        <taxon>Bacillota</taxon>
        <taxon>Bacilli</taxon>
        <taxon>Bacillales</taxon>
        <taxon>Bacillaceae</taxon>
        <taxon>Pontibacillus</taxon>
    </lineage>
</organism>
<proteinExistence type="predicted"/>
<dbReference type="InterPro" id="IPR021598">
    <property type="entry name" value="DUF3221"/>
</dbReference>
<evidence type="ECO:0000313" key="2">
    <source>
        <dbReference type="EMBL" id="KGP92398.1"/>
    </source>
</evidence>
<dbReference type="Proteomes" id="UP000030153">
    <property type="component" value="Unassembled WGS sequence"/>
</dbReference>
<keyword evidence="1" id="KW-0732">Signal</keyword>
<dbReference type="eggNOG" id="ENOG5033DSG">
    <property type="taxonomic scope" value="Bacteria"/>
</dbReference>
<accession>A0A0A2V071</accession>
<dbReference type="PROSITE" id="PS51257">
    <property type="entry name" value="PROKAR_LIPOPROTEIN"/>
    <property type="match status" value="1"/>
</dbReference>
<dbReference type="EMBL" id="AVBG01000003">
    <property type="protein sequence ID" value="KGP92398.1"/>
    <property type="molecule type" value="Genomic_DNA"/>
</dbReference>
<dbReference type="RefSeq" id="WP_036781551.1">
    <property type="nucleotide sequence ID" value="NZ_AVBG01000003.1"/>
</dbReference>
<sequence>MKKVLFLMSCLLLVNLLIVGCASSKDPESADVGYVMDKRGSRILVVDPNAKDVNNNGREDYYDAFWGEGEVKGVSIGDRVQVWIEDDVMLSYPAQAKISEIEIISREEPKGATLSESEALRKALSKTEDKMNVVDSITYIKEQNEWVVKLRNLLRAEDSVFKISVVDK</sequence>
<protein>
    <recommendedName>
        <fullName evidence="4">DUF3221 domain-containing protein</fullName>
    </recommendedName>
</protein>
<name>A0A0A2V071_9BACI</name>
<feature type="signal peptide" evidence="1">
    <location>
        <begin position="1"/>
        <end position="24"/>
    </location>
</feature>